<dbReference type="InterPro" id="IPR001296">
    <property type="entry name" value="Glyco_trans_1"/>
</dbReference>
<reference evidence="3" key="1">
    <citation type="submission" date="2022-09" db="EMBL/GenBank/DDBJ databases">
        <title>Actin cytoskeleton and complex cell architecture in an #Asgard archaeon.</title>
        <authorList>
            <person name="Ponce Toledo R.I."/>
            <person name="Schleper C."/>
            <person name="Rodrigues Oliveira T."/>
            <person name="Wollweber F."/>
            <person name="Xu J."/>
            <person name="Rittmann S."/>
            <person name="Klingl A."/>
            <person name="Pilhofer M."/>
        </authorList>
    </citation>
    <scope>NUCLEOTIDE SEQUENCE</scope>
    <source>
        <strain evidence="3">B-35</strain>
    </source>
</reference>
<sequence length="408" mass="48024">MKIKEFFYLIYVFFLVNFYNLLKRFKNLKKNDGVNLIGFPNGDFGIGQHIRLVTNAFTKLTVNFCVNESDLAIQHSHSNNEVKNFISKENKYNINLFCMNGTQVWLYMTRRLNEIIKSQYNIGYGYWELSTLPKIFTKQFKYLDEVWAPSKFIYDTMKHSTNLPVFHMPIPVEFQIPHHISRKDFNLPKNKFLFLFSFDMSSYITRKNPEAVIQCFKNAFSDNDSEKVGLVIKLQKIKNDLKQEIDFNEFINSFNANNIYTIDEVLEREKMLGLINSCDVYVSLHRSEGFGLGLAEAMYMGKNVIGTNYSGNVDFMNADNSCLVPYKLIELKKGEYLHYKQGMVWADPDLSEATSYMRKLFYDKNYRNKLQIKAQEDIKKYHSFEAISRSYEKRINEIQKLINKKHSS</sequence>
<evidence type="ECO:0000256" key="1">
    <source>
        <dbReference type="SAM" id="Phobius"/>
    </source>
</evidence>
<keyword evidence="4" id="KW-1185">Reference proteome</keyword>
<dbReference type="Gene3D" id="3.40.50.2000">
    <property type="entry name" value="Glycogen Phosphorylase B"/>
    <property type="match status" value="1"/>
</dbReference>
<gene>
    <name evidence="3" type="ORF">NEF87_004272</name>
</gene>
<dbReference type="Proteomes" id="UP001208689">
    <property type="component" value="Chromosome"/>
</dbReference>
<dbReference type="PANTHER" id="PTHR46656:SF3">
    <property type="entry name" value="PUTATIVE-RELATED"/>
    <property type="match status" value="1"/>
</dbReference>
<accession>A0ABY6HWU6</accession>
<feature type="domain" description="Glycosyl transferase family 1" evidence="2">
    <location>
        <begin position="182"/>
        <end position="320"/>
    </location>
</feature>
<dbReference type="PANTHER" id="PTHR46656">
    <property type="entry name" value="PUTATIVE-RELATED"/>
    <property type="match status" value="1"/>
</dbReference>
<keyword evidence="1" id="KW-0812">Transmembrane</keyword>
<evidence type="ECO:0000313" key="4">
    <source>
        <dbReference type="Proteomes" id="UP001208689"/>
    </source>
</evidence>
<dbReference type="SUPFAM" id="SSF53756">
    <property type="entry name" value="UDP-Glycosyltransferase/glycogen phosphorylase"/>
    <property type="match status" value="1"/>
</dbReference>
<evidence type="ECO:0000259" key="2">
    <source>
        <dbReference type="Pfam" id="PF00534"/>
    </source>
</evidence>
<dbReference type="Pfam" id="PF00534">
    <property type="entry name" value="Glycos_transf_1"/>
    <property type="match status" value="1"/>
</dbReference>
<feature type="transmembrane region" description="Helical" evidence="1">
    <location>
        <begin position="6"/>
        <end position="22"/>
    </location>
</feature>
<keyword evidence="1" id="KW-1133">Transmembrane helix</keyword>
<proteinExistence type="predicted"/>
<protein>
    <recommendedName>
        <fullName evidence="2">Glycosyl transferase family 1 domain-containing protein</fullName>
    </recommendedName>
</protein>
<evidence type="ECO:0000313" key="3">
    <source>
        <dbReference type="EMBL" id="UYP47987.1"/>
    </source>
</evidence>
<name>A0ABY6HWU6_9ARCH</name>
<keyword evidence="1" id="KW-0472">Membrane</keyword>
<dbReference type="EMBL" id="CP104013">
    <property type="protein sequence ID" value="UYP47987.1"/>
    <property type="molecule type" value="Genomic_DNA"/>
</dbReference>
<organism evidence="3 4">
    <name type="scientific">Candidatus Lokiarchaeum ossiferum</name>
    <dbReference type="NCBI Taxonomy" id="2951803"/>
    <lineage>
        <taxon>Archaea</taxon>
        <taxon>Promethearchaeati</taxon>
        <taxon>Promethearchaeota</taxon>
        <taxon>Promethearchaeia</taxon>
        <taxon>Promethearchaeales</taxon>
        <taxon>Promethearchaeaceae</taxon>
        <taxon>Candidatus Lokiarchaeum</taxon>
    </lineage>
</organism>